<name>A0AAE8Y4E1_9CAUD</name>
<protein>
    <submittedName>
        <fullName evidence="1">Uncharacterized protein</fullName>
    </submittedName>
</protein>
<evidence type="ECO:0000313" key="2">
    <source>
        <dbReference type="Proteomes" id="UP000827644"/>
    </source>
</evidence>
<accession>A0AAE8Y4E1</accession>
<keyword evidence="2" id="KW-1185">Reference proteome</keyword>
<reference evidence="1 2" key="1">
    <citation type="submission" date="2021-09" db="EMBL/GenBank/DDBJ databases">
        <title>Complete genome sequence of Fifi44.</title>
        <authorList>
            <person name="Kim S.G."/>
            <person name="Park J."/>
            <person name="Roh E."/>
        </authorList>
    </citation>
    <scope>NUCLEOTIDE SEQUENCE [LARGE SCALE GENOMIC DNA]</scope>
</reference>
<proteinExistence type="predicted"/>
<sequence>MTNEELRIQAEAHGFSLQEFELRIQAEVLRLFTTTGKVPHFDEAHPMFKAAVAKYAQELKAKMDEFELNEIDFDEVERRNDEKLANQEEILDESDCDGCKI</sequence>
<organism evidence="1 2">
    <name type="scientific">Erwinia phage Fifi44</name>
    <dbReference type="NCBI Taxonomy" id="2876597"/>
    <lineage>
        <taxon>Viruses</taxon>
        <taxon>Duplodnaviria</taxon>
        <taxon>Heunggongvirae</taxon>
        <taxon>Uroviricota</taxon>
        <taxon>Caudoviricetes</taxon>
        <taxon>Chaseviridae</taxon>
        <taxon>Cleopatravirinae</taxon>
        <taxon>Fifivirus</taxon>
        <taxon>Fifivirus fifi44</taxon>
    </lineage>
</organism>
<dbReference type="Proteomes" id="UP000827644">
    <property type="component" value="Segment"/>
</dbReference>
<gene>
    <name evidence="1" type="ORF">Fifi44_00034</name>
</gene>
<evidence type="ECO:0000313" key="1">
    <source>
        <dbReference type="EMBL" id="UCR74903.1"/>
    </source>
</evidence>
<dbReference type="EMBL" id="OK073976">
    <property type="protein sequence ID" value="UCR74903.1"/>
    <property type="molecule type" value="Genomic_DNA"/>
</dbReference>